<organism evidence="43 45">
    <name type="scientific">Dracunculus medinensis</name>
    <name type="common">Guinea worm</name>
    <dbReference type="NCBI Taxonomy" id="318479"/>
    <lineage>
        <taxon>Eukaryota</taxon>
        <taxon>Metazoa</taxon>
        <taxon>Ecdysozoa</taxon>
        <taxon>Nematoda</taxon>
        <taxon>Chromadorea</taxon>
        <taxon>Rhabditida</taxon>
        <taxon>Spirurina</taxon>
        <taxon>Dracunculoidea</taxon>
        <taxon>Dracunculidae</taxon>
        <taxon>Dracunculus</taxon>
    </lineage>
</organism>
<evidence type="ECO:0000256" key="10">
    <source>
        <dbReference type="ARBA" id="ARBA00022792"/>
    </source>
</evidence>
<keyword evidence="14" id="KW-0560">Oxidoreductase</keyword>
<dbReference type="FunFam" id="3.90.226.10:FF:000011">
    <property type="entry name" value="Fatty acid oxidation complex subunit alpha"/>
    <property type="match status" value="1"/>
</dbReference>
<evidence type="ECO:0000256" key="38">
    <source>
        <dbReference type="ARBA" id="ARBA00077617"/>
    </source>
</evidence>
<keyword evidence="15" id="KW-0520">NAD</keyword>
<evidence type="ECO:0000256" key="30">
    <source>
        <dbReference type="ARBA" id="ARBA00052711"/>
    </source>
</evidence>
<evidence type="ECO:0000256" key="8">
    <source>
        <dbReference type="ARBA" id="ARBA00022553"/>
    </source>
</evidence>
<keyword evidence="17" id="KW-0496">Mitochondrion</keyword>
<evidence type="ECO:0000256" key="39">
    <source>
        <dbReference type="ARBA" id="ARBA00083277"/>
    </source>
</evidence>
<dbReference type="GO" id="GO:0006635">
    <property type="term" value="P:fatty acid beta-oxidation"/>
    <property type="evidence" value="ECO:0007669"/>
    <property type="project" value="UniProtKB-UniPathway"/>
</dbReference>
<dbReference type="Gene3D" id="3.40.50.720">
    <property type="entry name" value="NAD(P)-binding Rossmann-like Domain"/>
    <property type="match status" value="1"/>
</dbReference>
<keyword evidence="19" id="KW-0456">Lyase</keyword>
<dbReference type="InterPro" id="IPR001753">
    <property type="entry name" value="Enoyl-CoA_hydra/iso"/>
</dbReference>
<dbReference type="EC" id="4.2.1.17" evidence="6"/>
<comment type="catalytic activity">
    <reaction evidence="26">
        <text>a long-chain (3S)-3-hydroxy fatty acyl-CoA + NAD(+) = a long-chain 3-oxo-fatty acyl-CoA + NADH + H(+)</text>
        <dbReference type="Rhea" id="RHEA:52656"/>
        <dbReference type="ChEBI" id="CHEBI:15378"/>
        <dbReference type="ChEBI" id="CHEBI:57540"/>
        <dbReference type="ChEBI" id="CHEBI:57945"/>
        <dbReference type="ChEBI" id="CHEBI:136757"/>
        <dbReference type="ChEBI" id="CHEBI:136758"/>
        <dbReference type="EC" id="1.1.1.211"/>
    </reaction>
    <physiologicalReaction direction="left-to-right" evidence="26">
        <dbReference type="Rhea" id="RHEA:52657"/>
    </physiologicalReaction>
</comment>
<evidence type="ECO:0000256" key="23">
    <source>
        <dbReference type="ARBA" id="ARBA00048361"/>
    </source>
</evidence>
<feature type="domain" description="3-hydroxyacyl-CoA dehydrogenase NAD binding" evidence="41">
    <location>
        <begin position="295"/>
        <end position="473"/>
    </location>
</feature>
<evidence type="ECO:0000256" key="29">
    <source>
        <dbReference type="ARBA" id="ARBA00052224"/>
    </source>
</evidence>
<evidence type="ECO:0000256" key="24">
    <source>
        <dbReference type="ARBA" id="ARBA00049556"/>
    </source>
</evidence>
<dbReference type="InterPro" id="IPR029045">
    <property type="entry name" value="ClpP/crotonase-like_dom_sf"/>
</dbReference>
<keyword evidence="10" id="KW-0999">Mitochondrion inner membrane</keyword>
<evidence type="ECO:0000256" key="31">
    <source>
        <dbReference type="ARBA" id="ARBA00052834"/>
    </source>
</evidence>
<dbReference type="CDD" id="cd06558">
    <property type="entry name" value="crotonase-like"/>
    <property type="match status" value="1"/>
</dbReference>
<dbReference type="FunFam" id="3.40.50.720:FF:000009">
    <property type="entry name" value="Fatty oxidation complex, alpha subunit"/>
    <property type="match status" value="1"/>
</dbReference>
<dbReference type="GO" id="GO:0004300">
    <property type="term" value="F:enoyl-CoA hydratase activity"/>
    <property type="evidence" value="ECO:0007669"/>
    <property type="project" value="UniProtKB-EC"/>
</dbReference>
<comment type="catalytic activity">
    <reaction evidence="28">
        <text>(3S)-hydroxyoctanoyl-CoA = (2E)-octenoyl-CoA + H2O</text>
        <dbReference type="Rhea" id="RHEA:31199"/>
        <dbReference type="ChEBI" id="CHEBI:15377"/>
        <dbReference type="ChEBI" id="CHEBI:62242"/>
        <dbReference type="ChEBI" id="CHEBI:62617"/>
    </reaction>
    <physiologicalReaction direction="right-to-left" evidence="28">
        <dbReference type="Rhea" id="RHEA:31201"/>
    </physiologicalReaction>
</comment>
<comment type="catalytic activity">
    <reaction evidence="25">
        <text>1'-[1,2-di-(9Z,12Z-octadecadienoyl)-sn-glycero-3-phospho]-3'-[1-(9Z,12Z-octadecadienoyl)-sn-glycero-3-phospho]-glycerol + (9Z,12Z)-octadecadienoyl-CoA = 1',3'-bis-[1,2-di-(9Z,12Z-octadecadienoyl)-sn-glycero-3-phospho]-glycerol + CoA</text>
        <dbReference type="Rhea" id="RHEA:43672"/>
        <dbReference type="ChEBI" id="CHEBI:57287"/>
        <dbReference type="ChEBI" id="CHEBI:57383"/>
        <dbReference type="ChEBI" id="CHEBI:83580"/>
        <dbReference type="ChEBI" id="CHEBI:83581"/>
    </reaction>
    <physiologicalReaction direction="left-to-right" evidence="25">
        <dbReference type="Rhea" id="RHEA:43673"/>
    </physiologicalReaction>
</comment>
<evidence type="ECO:0000256" key="3">
    <source>
        <dbReference type="ARBA" id="ARBA00005005"/>
    </source>
</evidence>
<reference evidence="45" key="1">
    <citation type="submission" date="2016-04" db="UniProtKB">
        <authorList>
            <consortium name="WormBaseParasite"/>
        </authorList>
    </citation>
    <scope>IDENTIFICATION</scope>
</reference>
<evidence type="ECO:0000256" key="2">
    <source>
        <dbReference type="ARBA" id="ARBA00004273"/>
    </source>
</evidence>
<evidence type="ECO:0000256" key="36">
    <source>
        <dbReference type="ARBA" id="ARBA00066806"/>
    </source>
</evidence>
<dbReference type="GO" id="GO:0070403">
    <property type="term" value="F:NAD+ binding"/>
    <property type="evidence" value="ECO:0007669"/>
    <property type="project" value="InterPro"/>
</dbReference>
<dbReference type="SUPFAM" id="SSF51735">
    <property type="entry name" value="NAD(P)-binding Rossmann-fold domains"/>
    <property type="match status" value="1"/>
</dbReference>
<accession>A0A158Q4B0</accession>
<evidence type="ECO:0000256" key="22">
    <source>
        <dbReference type="ARBA" id="ARBA00047613"/>
    </source>
</evidence>
<evidence type="ECO:0000256" key="14">
    <source>
        <dbReference type="ARBA" id="ARBA00023002"/>
    </source>
</evidence>
<keyword evidence="12" id="KW-0809">Transit peptide</keyword>
<dbReference type="InterPro" id="IPR006176">
    <property type="entry name" value="3-OHacyl-CoA_DH_NAD-bd"/>
</dbReference>
<keyword evidence="44" id="KW-1185">Reference proteome</keyword>
<feature type="domain" description="3-hydroxyacyl-CoA dehydrogenase C-terminal" evidence="40">
    <location>
        <begin position="596"/>
        <end position="679"/>
    </location>
</feature>
<dbReference type="STRING" id="318479.A0A158Q4B0"/>
<evidence type="ECO:0000313" key="45">
    <source>
        <dbReference type="WBParaSite" id="DME_0000445701-mRNA-1"/>
    </source>
</evidence>
<comment type="catalytic activity">
    <reaction evidence="30">
        <text>(3S)-3-hydroxydodecanoyl-CoA = (2E)-dodecenoyl-CoA + H2O</text>
        <dbReference type="Rhea" id="RHEA:31075"/>
        <dbReference type="ChEBI" id="CHEBI:15377"/>
        <dbReference type="ChEBI" id="CHEBI:57330"/>
        <dbReference type="ChEBI" id="CHEBI:62558"/>
    </reaction>
    <physiologicalReaction direction="right-to-left" evidence="30">
        <dbReference type="Rhea" id="RHEA:31077"/>
    </physiologicalReaction>
</comment>
<dbReference type="EMBL" id="UYYG01001167">
    <property type="protein sequence ID" value="VDN58367.1"/>
    <property type="molecule type" value="Genomic_DNA"/>
</dbReference>
<evidence type="ECO:0000256" key="11">
    <source>
        <dbReference type="ARBA" id="ARBA00022832"/>
    </source>
</evidence>
<protein>
    <recommendedName>
        <fullName evidence="37">Trifunctional enzyme subunit alpha, mitochondrial</fullName>
        <ecNumber evidence="36">1.1.1.211</ecNumber>
        <ecNumber evidence="6">4.2.1.17</ecNumber>
    </recommendedName>
    <alternativeName>
        <fullName evidence="38">Monolysocardiolipin acyltransferase</fullName>
    </alternativeName>
    <alternativeName>
        <fullName evidence="39">TP-alpha</fullName>
    </alternativeName>
</protein>
<comment type="catalytic activity">
    <reaction evidence="1">
        <text>(3S)-hydroxyhexadecanoyl-CoA = (2E)-hexadecenoyl-CoA + H2O</text>
        <dbReference type="Rhea" id="RHEA:31163"/>
        <dbReference type="ChEBI" id="CHEBI:15377"/>
        <dbReference type="ChEBI" id="CHEBI:61526"/>
        <dbReference type="ChEBI" id="CHEBI:62613"/>
    </reaction>
    <physiologicalReaction direction="right-to-left" evidence="1">
        <dbReference type="Rhea" id="RHEA:31165"/>
    </physiologicalReaction>
</comment>
<evidence type="ECO:0000256" key="12">
    <source>
        <dbReference type="ARBA" id="ARBA00022946"/>
    </source>
</evidence>
<dbReference type="Pfam" id="PF00378">
    <property type="entry name" value="ECH_1"/>
    <property type="match status" value="1"/>
</dbReference>
<dbReference type="UniPathway" id="UPA00659"/>
<evidence type="ECO:0000256" key="28">
    <source>
        <dbReference type="ARBA" id="ARBA00051877"/>
    </source>
</evidence>
<comment type="catalytic activity">
    <reaction evidence="31">
        <text>(3S)-hydroxytetradecanoyl-CoA + NAD(+) = 3-oxotetradecanoyl-CoA + NADH + H(+)</text>
        <dbReference type="Rhea" id="RHEA:31167"/>
        <dbReference type="ChEBI" id="CHEBI:15378"/>
        <dbReference type="ChEBI" id="CHEBI:57540"/>
        <dbReference type="ChEBI" id="CHEBI:57945"/>
        <dbReference type="ChEBI" id="CHEBI:62543"/>
        <dbReference type="ChEBI" id="CHEBI:62614"/>
    </reaction>
    <physiologicalReaction direction="left-to-right" evidence="31">
        <dbReference type="Rhea" id="RHEA:31168"/>
    </physiologicalReaction>
</comment>
<dbReference type="Pfam" id="PF00725">
    <property type="entry name" value="3HCDH"/>
    <property type="match status" value="2"/>
</dbReference>
<dbReference type="InterPro" id="IPR008927">
    <property type="entry name" value="6-PGluconate_DH-like_C_sf"/>
</dbReference>
<evidence type="ECO:0000313" key="43">
    <source>
        <dbReference type="Proteomes" id="UP000038040"/>
    </source>
</evidence>
<dbReference type="SUPFAM" id="SSF52096">
    <property type="entry name" value="ClpP/crotonase"/>
    <property type="match status" value="1"/>
</dbReference>
<evidence type="ECO:0000256" key="7">
    <source>
        <dbReference type="ARBA" id="ARBA00022481"/>
    </source>
</evidence>
<comment type="similarity">
    <text evidence="4">In the central section; belongs to the 3-hydroxyacyl-CoA dehydrogenase family.</text>
</comment>
<keyword evidence="7" id="KW-0488">Methylation</keyword>
<dbReference type="WBParaSite" id="DME_0000445701-mRNA-1">
    <property type="protein sequence ID" value="DME_0000445701-mRNA-1"/>
    <property type="gene ID" value="DME_0000445701"/>
</dbReference>
<evidence type="ECO:0000256" key="20">
    <source>
        <dbReference type="ARBA" id="ARBA00023268"/>
    </source>
</evidence>
<keyword evidence="13" id="KW-0007">Acetylation</keyword>
<evidence type="ECO:0000256" key="18">
    <source>
        <dbReference type="ARBA" id="ARBA00023136"/>
    </source>
</evidence>
<dbReference type="GO" id="GO:0005743">
    <property type="term" value="C:mitochondrial inner membrane"/>
    <property type="evidence" value="ECO:0007669"/>
    <property type="project" value="UniProtKB-SubCell"/>
</dbReference>
<dbReference type="InterPro" id="IPR006108">
    <property type="entry name" value="3HC_DH_C"/>
</dbReference>
<dbReference type="PANTHER" id="PTHR43612">
    <property type="entry name" value="TRIFUNCTIONAL ENZYME SUBUNIT ALPHA"/>
    <property type="match status" value="1"/>
</dbReference>
<evidence type="ECO:0000256" key="16">
    <source>
        <dbReference type="ARBA" id="ARBA00023098"/>
    </source>
</evidence>
<comment type="catalytic activity">
    <reaction evidence="22">
        <text>(3S)-hydroxyhexadecanoyl-CoA + NAD(+) = 3-oxohexadecanoyl-CoA + NADH + H(+)</text>
        <dbReference type="Rhea" id="RHEA:31159"/>
        <dbReference type="ChEBI" id="CHEBI:15378"/>
        <dbReference type="ChEBI" id="CHEBI:57349"/>
        <dbReference type="ChEBI" id="CHEBI:57540"/>
        <dbReference type="ChEBI" id="CHEBI:57945"/>
        <dbReference type="ChEBI" id="CHEBI:62613"/>
    </reaction>
    <physiologicalReaction direction="left-to-right" evidence="22">
        <dbReference type="Rhea" id="RHEA:31160"/>
    </physiologicalReaction>
</comment>
<comment type="catalytic activity">
    <reaction evidence="32">
        <text>1'-[1,2-di-(9Z,12Z-octadecadienoyl)-sn-glycero-3-phospho]-3'-[1-(9Z,12Z-octadecadienoyl)-sn-glycero-3-phospho]-glycerol + (9Z)-octadecenoyl-CoA = 1'-[1,2-di-(9Z,12Z-octadecadienoyl)-sn-glycero-3-phospho]-3'-[1-(9Z,12Z-octadecadienoyl)-2-(9Z-octadecenoyl)-sn-glycero-3-phospho]-glycerol + CoA</text>
        <dbReference type="Rhea" id="RHEA:43676"/>
        <dbReference type="ChEBI" id="CHEBI:57287"/>
        <dbReference type="ChEBI" id="CHEBI:57387"/>
        <dbReference type="ChEBI" id="CHEBI:83580"/>
        <dbReference type="ChEBI" id="CHEBI:83582"/>
    </reaction>
    <physiologicalReaction direction="left-to-right" evidence="32">
        <dbReference type="Rhea" id="RHEA:43677"/>
    </physiologicalReaction>
</comment>
<proteinExistence type="inferred from homology"/>
<evidence type="ECO:0000256" key="6">
    <source>
        <dbReference type="ARBA" id="ARBA00012076"/>
    </source>
</evidence>
<comment type="subunit">
    <text evidence="35">Heterotetramer of 2 alpha/HADHA and 2 beta/HADHB subunits; forms the mitochondrial trifunctional enzyme. Also purified as higher order heterooligomers including a 4 alpha/HADHA and 4 beta/HADHB heterooligomer which physiological significance remains unclear. The mitochondrial trifunctional enzyme interacts with MTLN.</text>
</comment>
<evidence type="ECO:0000256" key="34">
    <source>
        <dbReference type="ARBA" id="ARBA00052989"/>
    </source>
</evidence>
<dbReference type="Proteomes" id="UP000038040">
    <property type="component" value="Unplaced"/>
</dbReference>
<evidence type="ECO:0000256" key="1">
    <source>
        <dbReference type="ARBA" id="ARBA00000469"/>
    </source>
</evidence>
<evidence type="ECO:0000256" key="26">
    <source>
        <dbReference type="ARBA" id="ARBA00050446"/>
    </source>
</evidence>
<dbReference type="InterPro" id="IPR036291">
    <property type="entry name" value="NAD(P)-bd_dom_sf"/>
</dbReference>
<keyword evidence="11" id="KW-0276">Fatty acid metabolism</keyword>
<evidence type="ECO:0000256" key="35">
    <source>
        <dbReference type="ARBA" id="ARBA00062153"/>
    </source>
</evidence>
<keyword evidence="8" id="KW-0597">Phosphoprotein</keyword>
<feature type="domain" description="3-hydroxyacyl-CoA dehydrogenase C-terminal" evidence="40">
    <location>
        <begin position="475"/>
        <end position="570"/>
    </location>
</feature>
<dbReference type="Proteomes" id="UP000274756">
    <property type="component" value="Unassembled WGS sequence"/>
</dbReference>
<comment type="similarity">
    <text evidence="5">In the N-terminal section; belongs to the enoyl-CoA hydratase/isomerase family.</text>
</comment>
<comment type="catalytic activity">
    <reaction evidence="23">
        <text>(3S)-hydroxydecanoyl-CoA + NAD(+) = 3-oxodecanoyl-CoA + NADH + H(+)</text>
        <dbReference type="Rhea" id="RHEA:31187"/>
        <dbReference type="ChEBI" id="CHEBI:15378"/>
        <dbReference type="ChEBI" id="CHEBI:57540"/>
        <dbReference type="ChEBI" id="CHEBI:57945"/>
        <dbReference type="ChEBI" id="CHEBI:62548"/>
        <dbReference type="ChEBI" id="CHEBI:62616"/>
    </reaction>
    <physiologicalReaction direction="left-to-right" evidence="23">
        <dbReference type="Rhea" id="RHEA:31188"/>
    </physiologicalReaction>
</comment>
<comment type="catalytic activity">
    <reaction evidence="29">
        <text>(3S)-hydroxyoctanoyl-CoA + NAD(+) = 3-oxooctanoyl-CoA + NADH + H(+)</text>
        <dbReference type="Rhea" id="RHEA:31195"/>
        <dbReference type="ChEBI" id="CHEBI:15378"/>
        <dbReference type="ChEBI" id="CHEBI:57540"/>
        <dbReference type="ChEBI" id="CHEBI:57945"/>
        <dbReference type="ChEBI" id="CHEBI:62617"/>
        <dbReference type="ChEBI" id="CHEBI:62619"/>
    </reaction>
    <physiologicalReaction direction="left-to-right" evidence="29">
        <dbReference type="Rhea" id="RHEA:31196"/>
    </physiologicalReaction>
</comment>
<comment type="catalytic activity">
    <reaction evidence="21">
        <text>a (3S)-3-hydroxyacyl-CoA = a (2E)-enoyl-CoA + H2O</text>
        <dbReference type="Rhea" id="RHEA:16105"/>
        <dbReference type="ChEBI" id="CHEBI:15377"/>
        <dbReference type="ChEBI" id="CHEBI:57318"/>
        <dbReference type="ChEBI" id="CHEBI:58856"/>
        <dbReference type="EC" id="4.2.1.17"/>
    </reaction>
    <physiologicalReaction direction="right-to-left" evidence="21">
        <dbReference type="Rhea" id="RHEA:16107"/>
    </physiologicalReaction>
</comment>
<reference evidence="42 44" key="2">
    <citation type="submission" date="2018-11" db="EMBL/GenBank/DDBJ databases">
        <authorList>
            <consortium name="Pathogen Informatics"/>
        </authorList>
    </citation>
    <scope>NUCLEOTIDE SEQUENCE [LARGE SCALE GENOMIC DNA]</scope>
</reference>
<dbReference type="SUPFAM" id="SSF48179">
    <property type="entry name" value="6-phosphogluconate dehydrogenase C-terminal domain-like"/>
    <property type="match status" value="2"/>
</dbReference>
<comment type="pathway">
    <text evidence="3">Lipid metabolism; fatty acid beta-oxidation.</text>
</comment>
<dbReference type="GO" id="GO:0016509">
    <property type="term" value="F:long-chain (3S)-3-hydroxyacyl-CoA dehydrogenase (NAD+) activity"/>
    <property type="evidence" value="ECO:0007669"/>
    <property type="project" value="UniProtKB-EC"/>
</dbReference>
<sequence length="684" mass="75918">MKFHIFVILLNYNDFFIITFFNLPFQQENVLNKGLLNKMSDLIAHIESNSNIHSVVIMSGKTNSFIAGADINELFKLKSAEEVQKLSVEGQQKLMHIERSRKPFVAAIMGTCMGGGLEVALACHYRIAMNTPKTMLALPEVQLGLLPGAGGTQRLPKLISFQNALDMMLTGKTVPVPKAKKIGLIDQVVQPIGIGIKSVEENNLHYLKQVRIPKFEQFLNYLLFIMKLTLGNYPAPLQILNLVKMMAENRDKVFYNEESKIFGELSQTTQSSALIGLFQGSTECKKNKFVFFRKLSVIGAGLMGAGIASVSIDKGITTVLLDMHDEGLSRGMNQIYSHYDKLAKKKRITLLQQSNAIARLKPTTNYEDVKNSDVVIEAVFEDLSLKHKVIQQLESVIPSHCVIATNTSALPIEQIASVSSRPERIIGMHYFSPVEKMQLLEIITTKKTSKETLAIAANLGLTQKKLVVVVKDCPGFFVVRCLAPMLNEVMRLLQEGVSPTQIDKMTKSYGFPVGAATLADEVGLDVAEHVGTFLGKELGPRVAGGSVEMLTEMVSSGYKGRKSGKGYFVYRSDWIIKKYLLIPKAEVSSVEDQQLRVISRFINEAAICLEEGVISSPSDGDIASVFGIGFPPFWGGPFRFVDLFGAQRLVNEMQRFGNAYHPQQFQPANILLDFAKNNKKFYPK</sequence>
<evidence type="ECO:0000256" key="33">
    <source>
        <dbReference type="ARBA" id="ARBA00052945"/>
    </source>
</evidence>
<evidence type="ECO:0000259" key="41">
    <source>
        <dbReference type="Pfam" id="PF02737"/>
    </source>
</evidence>
<name>A0A158Q4B0_DRAME</name>
<evidence type="ECO:0000256" key="13">
    <source>
        <dbReference type="ARBA" id="ARBA00022990"/>
    </source>
</evidence>
<dbReference type="Gene3D" id="1.10.1040.50">
    <property type="match status" value="1"/>
</dbReference>
<dbReference type="GO" id="GO:0016507">
    <property type="term" value="C:mitochondrial fatty acid beta-oxidation multienzyme complex"/>
    <property type="evidence" value="ECO:0007669"/>
    <property type="project" value="TreeGrafter"/>
</dbReference>
<dbReference type="GO" id="GO:0016740">
    <property type="term" value="F:transferase activity"/>
    <property type="evidence" value="ECO:0007669"/>
    <property type="project" value="UniProtKB-KW"/>
</dbReference>
<evidence type="ECO:0000256" key="19">
    <source>
        <dbReference type="ARBA" id="ARBA00023239"/>
    </source>
</evidence>
<gene>
    <name evidence="42" type="ORF">DME_LOCUS8340</name>
</gene>
<evidence type="ECO:0000256" key="27">
    <source>
        <dbReference type="ARBA" id="ARBA00051215"/>
    </source>
</evidence>
<evidence type="ECO:0000256" key="17">
    <source>
        <dbReference type="ARBA" id="ARBA00023128"/>
    </source>
</evidence>
<evidence type="ECO:0000256" key="32">
    <source>
        <dbReference type="ARBA" id="ARBA00052860"/>
    </source>
</evidence>
<dbReference type="Pfam" id="PF02737">
    <property type="entry name" value="3HCDH_N"/>
    <property type="match status" value="1"/>
</dbReference>
<keyword evidence="20" id="KW-0511">Multifunctional enzyme</keyword>
<keyword evidence="9" id="KW-0808">Transferase</keyword>
<comment type="catalytic activity">
    <reaction evidence="27">
        <text>a 4-saturated-(3S)-3-hydroxyacyl-CoA = a (3E)-enoyl-CoA + H2O</text>
        <dbReference type="Rhea" id="RHEA:20724"/>
        <dbReference type="ChEBI" id="CHEBI:15377"/>
        <dbReference type="ChEBI" id="CHEBI:58521"/>
        <dbReference type="ChEBI" id="CHEBI:137480"/>
        <dbReference type="EC" id="4.2.1.17"/>
    </reaction>
    <physiologicalReaction direction="right-to-left" evidence="27">
        <dbReference type="Rhea" id="RHEA:20726"/>
    </physiologicalReaction>
</comment>
<comment type="catalytic activity">
    <reaction evidence="24">
        <text>a (3S)-3-hydroxyacyl-CoA + NAD(+) = a 3-oxoacyl-CoA + NADH + H(+)</text>
        <dbReference type="Rhea" id="RHEA:22432"/>
        <dbReference type="ChEBI" id="CHEBI:15378"/>
        <dbReference type="ChEBI" id="CHEBI:57318"/>
        <dbReference type="ChEBI" id="CHEBI:57540"/>
        <dbReference type="ChEBI" id="CHEBI:57945"/>
        <dbReference type="ChEBI" id="CHEBI:90726"/>
        <dbReference type="EC" id="1.1.1.35"/>
    </reaction>
</comment>
<dbReference type="EC" id="1.1.1.211" evidence="36"/>
<evidence type="ECO:0000256" key="9">
    <source>
        <dbReference type="ARBA" id="ARBA00022679"/>
    </source>
</evidence>
<dbReference type="OrthoDB" id="5958943at2759"/>
<evidence type="ECO:0000256" key="37">
    <source>
        <dbReference type="ARBA" id="ARBA00068347"/>
    </source>
</evidence>
<comment type="catalytic activity">
    <reaction evidence="34">
        <text>1'-[1,2-di-(9Z,12Z-octadecadienoyl)-sn-glycero-3-phospho]-3'-[1-(9Z,12Z-octadecadienoyl)-sn-glycero-3-phospho]-glycerol + hexadecanoyl-CoA = 1'-[1,2-di-(9Z,12Z-octadecadienoyl)-sn-glycero-3-phospho]-3'-[1-(9Z,12Z-octadecadienoyl)-2-hexadecanoyl-sn-glycero-3-phospho]-glycerol + CoA</text>
        <dbReference type="Rhea" id="RHEA:43680"/>
        <dbReference type="ChEBI" id="CHEBI:57287"/>
        <dbReference type="ChEBI" id="CHEBI:57379"/>
        <dbReference type="ChEBI" id="CHEBI:83580"/>
        <dbReference type="ChEBI" id="CHEBI:83583"/>
    </reaction>
    <physiologicalReaction direction="left-to-right" evidence="34">
        <dbReference type="Rhea" id="RHEA:43681"/>
    </physiologicalReaction>
</comment>
<evidence type="ECO:0000313" key="44">
    <source>
        <dbReference type="Proteomes" id="UP000274756"/>
    </source>
</evidence>
<dbReference type="InterPro" id="IPR050136">
    <property type="entry name" value="FA_oxidation_alpha_subunit"/>
</dbReference>
<evidence type="ECO:0000256" key="21">
    <source>
        <dbReference type="ARBA" id="ARBA00035854"/>
    </source>
</evidence>
<evidence type="ECO:0000256" key="25">
    <source>
        <dbReference type="ARBA" id="ARBA00050222"/>
    </source>
</evidence>
<evidence type="ECO:0000313" key="42">
    <source>
        <dbReference type="EMBL" id="VDN58367.1"/>
    </source>
</evidence>
<keyword evidence="16" id="KW-0443">Lipid metabolism</keyword>
<dbReference type="AlphaFoldDB" id="A0A158Q4B0"/>
<dbReference type="PANTHER" id="PTHR43612:SF3">
    <property type="entry name" value="TRIFUNCTIONAL ENZYME SUBUNIT ALPHA, MITOCHONDRIAL"/>
    <property type="match status" value="1"/>
</dbReference>
<dbReference type="FunFam" id="1.10.1040.50:FF:000002">
    <property type="entry name" value="Trifunctional enzyme subunit alpha, mitochondrial"/>
    <property type="match status" value="1"/>
</dbReference>
<keyword evidence="18" id="KW-0472">Membrane</keyword>
<comment type="subcellular location">
    <subcellularLocation>
        <location evidence="2">Mitochondrion inner membrane</location>
    </subcellularLocation>
</comment>
<evidence type="ECO:0000256" key="15">
    <source>
        <dbReference type="ARBA" id="ARBA00023027"/>
    </source>
</evidence>
<dbReference type="Gene3D" id="3.90.226.10">
    <property type="entry name" value="2-enoyl-CoA Hydratase, Chain A, domain 1"/>
    <property type="match status" value="1"/>
</dbReference>
<evidence type="ECO:0000259" key="40">
    <source>
        <dbReference type="Pfam" id="PF00725"/>
    </source>
</evidence>
<evidence type="ECO:0000256" key="4">
    <source>
        <dbReference type="ARBA" id="ARBA00007005"/>
    </source>
</evidence>
<comment type="catalytic activity">
    <reaction evidence="33">
        <text>(3S)-3-hydroxydodecanoyl-CoA + NAD(+) = 3-oxododecanoyl-CoA + NADH + H(+)</text>
        <dbReference type="Rhea" id="RHEA:31179"/>
        <dbReference type="ChEBI" id="CHEBI:15378"/>
        <dbReference type="ChEBI" id="CHEBI:57540"/>
        <dbReference type="ChEBI" id="CHEBI:57945"/>
        <dbReference type="ChEBI" id="CHEBI:62558"/>
        <dbReference type="ChEBI" id="CHEBI:62615"/>
    </reaction>
    <physiologicalReaction direction="left-to-right" evidence="33">
        <dbReference type="Rhea" id="RHEA:31180"/>
    </physiologicalReaction>
</comment>
<evidence type="ECO:0000256" key="5">
    <source>
        <dbReference type="ARBA" id="ARBA00008750"/>
    </source>
</evidence>